<reference evidence="1 2" key="1">
    <citation type="submission" date="2018-03" db="EMBL/GenBank/DDBJ databases">
        <title>Genomic Encyclopedia of Type Strains, Phase III (KMG-III): the genomes of soil and plant-associated and newly described type strains.</title>
        <authorList>
            <person name="Whitman W."/>
        </authorList>
    </citation>
    <scope>NUCLEOTIDE SEQUENCE [LARGE SCALE GENOMIC DNA]</scope>
    <source>
        <strain evidence="1 2">CGMCC 1.9313</strain>
    </source>
</reference>
<evidence type="ECO:0000313" key="2">
    <source>
        <dbReference type="Proteomes" id="UP000238034"/>
    </source>
</evidence>
<dbReference type="Proteomes" id="UP000238034">
    <property type="component" value="Unassembled WGS sequence"/>
</dbReference>
<protein>
    <submittedName>
        <fullName evidence="1">Uncharacterized protein</fullName>
    </submittedName>
</protein>
<comment type="caution">
    <text evidence="1">The sequence shown here is derived from an EMBL/GenBank/DDBJ whole genome shotgun (WGS) entry which is preliminary data.</text>
</comment>
<keyword evidence="2" id="KW-1185">Reference proteome</keyword>
<name>A0A2T0UBW9_9SPHI</name>
<accession>A0A2T0UBW9</accession>
<organism evidence="1 2">
    <name type="scientific">Arcticibacter pallidicorallinus</name>
    <dbReference type="NCBI Taxonomy" id="1259464"/>
    <lineage>
        <taxon>Bacteria</taxon>
        <taxon>Pseudomonadati</taxon>
        <taxon>Bacteroidota</taxon>
        <taxon>Sphingobacteriia</taxon>
        <taxon>Sphingobacteriales</taxon>
        <taxon>Sphingobacteriaceae</taxon>
        <taxon>Arcticibacter</taxon>
    </lineage>
</organism>
<proteinExistence type="predicted"/>
<evidence type="ECO:0000313" key="1">
    <source>
        <dbReference type="EMBL" id="PRY55392.1"/>
    </source>
</evidence>
<dbReference type="AlphaFoldDB" id="A0A2T0UBW9"/>
<gene>
    <name evidence="1" type="ORF">B0I27_101361</name>
</gene>
<dbReference type="EMBL" id="PVTH01000001">
    <property type="protein sequence ID" value="PRY55392.1"/>
    <property type="molecule type" value="Genomic_DNA"/>
</dbReference>
<sequence length="29" mass="3342">MIVITKVEKIPKNSLSVSHTQYISQIKQK</sequence>